<feature type="region of interest" description="Disordered" evidence="2">
    <location>
        <begin position="775"/>
        <end position="1317"/>
    </location>
</feature>
<feature type="compositionally biased region" description="Basic and acidic residues" evidence="2">
    <location>
        <begin position="910"/>
        <end position="922"/>
    </location>
</feature>
<feature type="compositionally biased region" description="Polar residues" evidence="2">
    <location>
        <begin position="379"/>
        <end position="390"/>
    </location>
</feature>
<keyword evidence="7" id="KW-1185">Reference proteome</keyword>
<dbReference type="OMA" id="GYNTPML"/>
<keyword evidence="1" id="KW-0040">ANK repeat</keyword>
<feature type="compositionally biased region" description="Polar residues" evidence="2">
    <location>
        <begin position="1690"/>
        <end position="1701"/>
    </location>
</feature>
<gene>
    <name evidence="5" type="ORF">MAPG_07958</name>
</gene>
<feature type="compositionally biased region" description="Basic and acidic residues" evidence="2">
    <location>
        <begin position="859"/>
        <end position="875"/>
    </location>
</feature>
<name>A0A0C4E628_MAGP6</name>
<dbReference type="Pfam" id="PF12796">
    <property type="entry name" value="Ank_2"/>
    <property type="match status" value="1"/>
</dbReference>
<feature type="domain" description="DUF7593" evidence="3">
    <location>
        <begin position="1341"/>
        <end position="1500"/>
    </location>
</feature>
<proteinExistence type="predicted"/>
<protein>
    <submittedName>
        <fullName evidence="5">Ankyrin repeat protein</fullName>
    </submittedName>
</protein>
<evidence type="ECO:0000256" key="1">
    <source>
        <dbReference type="PROSITE-ProRule" id="PRU00023"/>
    </source>
</evidence>
<feature type="compositionally biased region" description="Low complexity" evidence="2">
    <location>
        <begin position="29"/>
        <end position="44"/>
    </location>
</feature>
<feature type="compositionally biased region" description="Low complexity" evidence="2">
    <location>
        <begin position="221"/>
        <end position="232"/>
    </location>
</feature>
<dbReference type="InterPro" id="IPR036770">
    <property type="entry name" value="Ankyrin_rpt-contain_sf"/>
</dbReference>
<evidence type="ECO:0000259" key="4">
    <source>
        <dbReference type="Pfam" id="PF24521"/>
    </source>
</evidence>
<feature type="compositionally biased region" description="Basic and acidic residues" evidence="2">
    <location>
        <begin position="1128"/>
        <end position="1317"/>
    </location>
</feature>
<reference evidence="7" key="2">
    <citation type="submission" date="2010-05" db="EMBL/GenBank/DDBJ databases">
        <title>The genome sequence of Magnaporthe poae strain ATCC 64411.</title>
        <authorList>
            <person name="Ma L.-J."/>
            <person name="Dead R."/>
            <person name="Young S."/>
            <person name="Zeng Q."/>
            <person name="Koehrsen M."/>
            <person name="Alvarado L."/>
            <person name="Berlin A."/>
            <person name="Chapman S.B."/>
            <person name="Chen Z."/>
            <person name="Freedman E."/>
            <person name="Gellesch M."/>
            <person name="Goldberg J."/>
            <person name="Griggs A."/>
            <person name="Gujja S."/>
            <person name="Heilman E.R."/>
            <person name="Heiman D."/>
            <person name="Hepburn T."/>
            <person name="Howarth C."/>
            <person name="Jen D."/>
            <person name="Larson L."/>
            <person name="Mehta T."/>
            <person name="Neiman D."/>
            <person name="Pearson M."/>
            <person name="Roberts A."/>
            <person name="Saif S."/>
            <person name="Shea T."/>
            <person name="Shenoy N."/>
            <person name="Sisk P."/>
            <person name="Stolte C."/>
            <person name="Sykes S."/>
            <person name="Walk T."/>
            <person name="White J."/>
            <person name="Yandava C."/>
            <person name="Haas B."/>
            <person name="Nusbaum C."/>
            <person name="Birren B."/>
        </authorList>
    </citation>
    <scope>NUCLEOTIDE SEQUENCE [LARGE SCALE GENOMIC DNA]</scope>
    <source>
        <strain evidence="7">ATCC 64411 / 73-15</strain>
    </source>
</reference>
<feature type="compositionally biased region" description="Basic and acidic residues" evidence="2">
    <location>
        <begin position="1077"/>
        <end position="1120"/>
    </location>
</feature>
<dbReference type="VEuPathDB" id="FungiDB:MAPG_07958"/>
<dbReference type="STRING" id="644358.A0A0C4E628"/>
<reference evidence="5" key="3">
    <citation type="submission" date="2011-03" db="EMBL/GenBank/DDBJ databases">
        <title>Annotation of Magnaporthe poae ATCC 64411.</title>
        <authorList>
            <person name="Ma L.-J."/>
            <person name="Dead R."/>
            <person name="Young S.K."/>
            <person name="Zeng Q."/>
            <person name="Gargeya S."/>
            <person name="Fitzgerald M."/>
            <person name="Haas B."/>
            <person name="Abouelleil A."/>
            <person name="Alvarado L."/>
            <person name="Arachchi H.M."/>
            <person name="Berlin A."/>
            <person name="Brown A."/>
            <person name="Chapman S.B."/>
            <person name="Chen Z."/>
            <person name="Dunbar C."/>
            <person name="Freedman E."/>
            <person name="Gearin G."/>
            <person name="Gellesch M."/>
            <person name="Goldberg J."/>
            <person name="Griggs A."/>
            <person name="Gujja S."/>
            <person name="Heiman D."/>
            <person name="Howarth C."/>
            <person name="Larson L."/>
            <person name="Lui A."/>
            <person name="MacDonald P.J.P."/>
            <person name="Mehta T."/>
            <person name="Montmayeur A."/>
            <person name="Murphy C."/>
            <person name="Neiman D."/>
            <person name="Pearson M."/>
            <person name="Priest M."/>
            <person name="Roberts A."/>
            <person name="Saif S."/>
            <person name="Shea T."/>
            <person name="Shenoy N."/>
            <person name="Sisk P."/>
            <person name="Stolte C."/>
            <person name="Sykes S."/>
            <person name="Yandava C."/>
            <person name="Wortman J."/>
            <person name="Nusbaum C."/>
            <person name="Birren B."/>
        </authorList>
    </citation>
    <scope>NUCLEOTIDE SEQUENCE</scope>
    <source>
        <strain evidence="5">ATCC 64411</strain>
    </source>
</reference>
<dbReference type="eggNOG" id="KOG0504">
    <property type="taxonomic scope" value="Eukaryota"/>
</dbReference>
<sequence length="1701" mass="190688">MDAQNAVEAASRKHIASPKPVAPEPNIVTNHPNKNTTTAATAANNDKHNHTKNNNSSSIPKQPLGRKSPTAVRAAPNAKDSKPPAHDDDGGADANSEAETIVLAGKDDRSPIKARKAIKHETRSDGEHGGASPVARRKQSSTIARDARDSRDARDGVNNHGRKITPARDGGESAASAFKRKRLHGGPDSVKPRIKPDQCSSGLSSAPASPPQQQHQVGTHNNNNRQQQQQQPPRRRRLSTARSAASDSESIRARSPKPPAPALKEKHRPTDRLVPHKRKAPKAESEDESEIHKARRRRTSTVDKDPVKPTRDSNGGGYNHHGSQHHNSHHDRHNTANSGPGHAHSKSTSAKSHHHESHAAARVRSVSPPPRPHRRSISTQLPPSQSSNGLSHKKKRIPAPLQATDYHSDDSSPGASPRIRSSKLRSLATPAATESNMSPAKLAPHKKHLDAHGQTFLARACARGEYDTAKQRLGERPEDLNVADFAGNTPLQIASINGYEDIVKLLIDAGCALDCVNYDKDTPLLDAVENGHVEVVRLLLDAGVNPRKANVNGEEPLDRVTDETDNADEIRRLLVEAKQRAGERRRTSEEHNAKYPDGCDSHGPDSPRDSPAAGHPNAASSSGRRAGTVRATKTSNHLLYMPMDDKTLRMAAGKGDEETVMRILQVRDTFDDPESMVAAARGGHDMIINLLLALGNANPDPDPVGSMPPEFSTPMLAAIGQENIKVVELLLTQANFDPTRRFNHEAYHDIARRRQGPNWKEEETILKDAYDEYMEEKKGPAKTKPPATRDVDKDSKRAARSEPKEEVSKLDKRKLSSPATETKKTASGRPPTSPKEKRRPESVPANRDDPSPPKRGSGRPKEDRLQTITASDHDPSPASSKQLKPKRTDREVSAVSSEGEAVKPRRKLISGKDLKGEREKQRRASMVSTVSSIKEPSSPRDLRDGRDEPSDKPKSERFLDRTKQLKRDESRDRLSVSSEGSAKRHRSSATPPHASSEKDSGDVPPKRRRLDADGKEKKPKITPTPDDRLPKSAAQRDAITKARRDHDVGDRTEPLKSKKPEVARARKESVKTASLEKNVRIKSEDVDVEMRDADQPVEERETKPPQNKTDSKVARTETESRAASQAEARARSEARVQADARARADAQAKAEADALEEAKRREEEEDRRLAEEEKRKQKEERDRRRREEEERRQREADEAEKRLKAEQEERERKRKEEEERKRLAEEEKRRKEEERKRLAEEEKKRKEEEERKRKEEEEKRRQAEAEAQRLRELEEERKRQEEEERKRQEQLEREAAEEARRKREEEEERRKEQERVREAERRRAAREAEQRRLFLEQEARRLDKLPPLLRWLDGCANPKTPEIAQKFSMMQGVRYDCIRPEATGTPGGREQWLLNTQVALLLGEKDLELSRYTAWERIPASRIAKIIIWRMEGDRYAMTAQNLHDLGLQLPGYYCGEDPERLAYRTIERLRQEALERFLEMDMFFVKASELMFIVPNIAHLSNVRLTMAYRELPENESLKWESCHKWKIDPDANRFYGFAPGKKYYLNGVMVEEQRPGLSAVSKTPFPEHRVPRRGTVVVSPDDPEYARHCMDQGLEHLIQGRQSTLSPLVNGASSPPMPATSGNTAPRPSTDEAGGDGSRPMAHVNGTVPSPDVSQNLQVPSSPLSPTARPATTMAEPRQDPEPLVNGINGTVNDTGSSS</sequence>
<dbReference type="InterPro" id="IPR002110">
    <property type="entry name" value="Ankyrin_rpt"/>
</dbReference>
<feature type="compositionally biased region" description="Basic and acidic residues" evidence="2">
    <location>
        <begin position="834"/>
        <end position="852"/>
    </location>
</feature>
<feature type="region of interest" description="Disordered" evidence="2">
    <location>
        <begin position="577"/>
        <end position="635"/>
    </location>
</feature>
<feature type="compositionally biased region" description="Basic and acidic residues" evidence="2">
    <location>
        <begin position="577"/>
        <end position="608"/>
    </location>
</feature>
<evidence type="ECO:0000256" key="2">
    <source>
        <dbReference type="SAM" id="MobiDB-lite"/>
    </source>
</evidence>
<feature type="repeat" description="ANK" evidence="1">
    <location>
        <begin position="519"/>
        <end position="551"/>
    </location>
</feature>
<dbReference type="OrthoDB" id="194358at2759"/>
<feature type="compositionally biased region" description="Basic residues" evidence="2">
    <location>
        <begin position="322"/>
        <end position="332"/>
    </location>
</feature>
<feature type="compositionally biased region" description="Low complexity" evidence="2">
    <location>
        <begin position="204"/>
        <end position="214"/>
    </location>
</feature>
<dbReference type="InterPro" id="IPR056485">
    <property type="entry name" value="ARM_KRIT1"/>
</dbReference>
<evidence type="ECO:0000259" key="3">
    <source>
        <dbReference type="Pfam" id="PF24513"/>
    </source>
</evidence>
<feature type="compositionally biased region" description="Basic and acidic residues" evidence="2">
    <location>
        <begin position="1038"/>
        <end position="1070"/>
    </location>
</feature>
<feature type="compositionally biased region" description="Basic and acidic residues" evidence="2">
    <location>
        <begin position="300"/>
        <end position="311"/>
    </location>
</feature>
<dbReference type="Pfam" id="PF24513">
    <property type="entry name" value="DUF7593"/>
    <property type="match status" value="1"/>
</dbReference>
<dbReference type="EnsemblFungi" id="MAPG_07958T0">
    <property type="protein sequence ID" value="MAPG_07958T0"/>
    <property type="gene ID" value="MAPG_07958"/>
</dbReference>
<feature type="compositionally biased region" description="Basic and acidic residues" evidence="2">
    <location>
        <begin position="79"/>
        <end position="89"/>
    </location>
</feature>
<dbReference type="SUPFAM" id="SSF48403">
    <property type="entry name" value="Ankyrin repeat"/>
    <property type="match status" value="1"/>
</dbReference>
<feature type="region of interest" description="Disordered" evidence="2">
    <location>
        <begin position="1"/>
        <end position="446"/>
    </location>
</feature>
<feature type="compositionally biased region" description="Polar residues" evidence="2">
    <location>
        <begin position="1654"/>
        <end position="1667"/>
    </location>
</feature>
<dbReference type="SMART" id="SM00248">
    <property type="entry name" value="ANK"/>
    <property type="match status" value="5"/>
</dbReference>
<reference evidence="6" key="4">
    <citation type="journal article" date="2015" name="G3 (Bethesda)">
        <title>Genome sequences of three phytopathogenic species of the Magnaporthaceae family of fungi.</title>
        <authorList>
            <person name="Okagaki L.H."/>
            <person name="Nunes C.C."/>
            <person name="Sailsbery J."/>
            <person name="Clay B."/>
            <person name="Brown D."/>
            <person name="John T."/>
            <person name="Oh Y."/>
            <person name="Young N."/>
            <person name="Fitzgerald M."/>
            <person name="Haas B.J."/>
            <person name="Zeng Q."/>
            <person name="Young S."/>
            <person name="Adiconis X."/>
            <person name="Fan L."/>
            <person name="Levin J.Z."/>
            <person name="Mitchell T.K."/>
            <person name="Okubara P.A."/>
            <person name="Farman M.L."/>
            <person name="Kohn L.M."/>
            <person name="Birren B."/>
            <person name="Ma L.-J."/>
            <person name="Dean R.A."/>
        </authorList>
    </citation>
    <scope>NUCLEOTIDE SEQUENCE</scope>
    <source>
        <strain evidence="6">ATCC 64411 / 73-15</strain>
    </source>
</reference>
<evidence type="ECO:0000313" key="7">
    <source>
        <dbReference type="Proteomes" id="UP000011715"/>
    </source>
</evidence>
<dbReference type="InterPro" id="IPR053210">
    <property type="entry name" value="ANKRD12"/>
</dbReference>
<organism evidence="6 7">
    <name type="scientific">Magnaporthiopsis poae (strain ATCC 64411 / 73-15)</name>
    <name type="common">Kentucky bluegrass fungus</name>
    <name type="synonym">Magnaporthe poae</name>
    <dbReference type="NCBI Taxonomy" id="644358"/>
    <lineage>
        <taxon>Eukaryota</taxon>
        <taxon>Fungi</taxon>
        <taxon>Dikarya</taxon>
        <taxon>Ascomycota</taxon>
        <taxon>Pezizomycotina</taxon>
        <taxon>Sordariomycetes</taxon>
        <taxon>Sordariomycetidae</taxon>
        <taxon>Magnaporthales</taxon>
        <taxon>Magnaporthaceae</taxon>
        <taxon>Magnaporthiopsis</taxon>
    </lineage>
</organism>
<dbReference type="Proteomes" id="UP000011715">
    <property type="component" value="Unassembled WGS sequence"/>
</dbReference>
<feature type="repeat" description="ANK" evidence="1">
    <location>
        <begin position="486"/>
        <end position="518"/>
    </location>
</feature>
<dbReference type="InterPro" id="IPR056015">
    <property type="entry name" value="DUF7593"/>
</dbReference>
<feature type="compositionally biased region" description="Basic and acidic residues" evidence="2">
    <location>
        <begin position="937"/>
        <end position="974"/>
    </location>
</feature>
<feature type="domain" description="KRIT1 ARM-repeats" evidence="4">
    <location>
        <begin position="627"/>
        <end position="774"/>
    </location>
</feature>
<feature type="compositionally biased region" description="Basic and acidic residues" evidence="2">
    <location>
        <begin position="119"/>
        <end position="128"/>
    </location>
</feature>
<dbReference type="PROSITE" id="PS50088">
    <property type="entry name" value="ANK_REPEAT"/>
    <property type="match status" value="2"/>
</dbReference>
<feature type="compositionally biased region" description="Polar residues" evidence="2">
    <location>
        <begin position="926"/>
        <end position="935"/>
    </location>
</feature>
<reference evidence="5" key="1">
    <citation type="submission" date="2010-05" db="EMBL/GenBank/DDBJ databases">
        <title>The Genome Sequence of Magnaporthe poae strain ATCC 64411.</title>
        <authorList>
            <consortium name="The Broad Institute Genome Sequencing Platform"/>
            <consortium name="Broad Institute Genome Sequencing Center for Infectious Disease"/>
            <person name="Ma L.-J."/>
            <person name="Dead R."/>
            <person name="Young S."/>
            <person name="Zeng Q."/>
            <person name="Koehrsen M."/>
            <person name="Alvarado L."/>
            <person name="Berlin A."/>
            <person name="Chapman S.B."/>
            <person name="Chen Z."/>
            <person name="Freedman E."/>
            <person name="Gellesch M."/>
            <person name="Goldberg J."/>
            <person name="Griggs A."/>
            <person name="Gujja S."/>
            <person name="Heilman E.R."/>
            <person name="Heiman D."/>
            <person name="Hepburn T."/>
            <person name="Howarth C."/>
            <person name="Jen D."/>
            <person name="Larson L."/>
            <person name="Mehta T."/>
            <person name="Neiman D."/>
            <person name="Pearson M."/>
            <person name="Roberts A."/>
            <person name="Saif S."/>
            <person name="Shea T."/>
            <person name="Shenoy N."/>
            <person name="Sisk P."/>
            <person name="Stolte C."/>
            <person name="Sykes S."/>
            <person name="Walk T."/>
            <person name="White J."/>
            <person name="Yandava C."/>
            <person name="Haas B."/>
            <person name="Nusbaum C."/>
            <person name="Birren B."/>
        </authorList>
    </citation>
    <scope>NUCLEOTIDE SEQUENCE</scope>
    <source>
        <strain evidence="5">ATCC 64411</strain>
    </source>
</reference>
<dbReference type="Gene3D" id="1.25.40.20">
    <property type="entry name" value="Ankyrin repeat-containing domain"/>
    <property type="match status" value="2"/>
</dbReference>
<dbReference type="PANTHER" id="PTHR24149:SF14">
    <property type="entry name" value="ANKYRIN REPEAT DOMAIN 12"/>
    <property type="match status" value="1"/>
</dbReference>
<feature type="region of interest" description="Disordered" evidence="2">
    <location>
        <begin position="1608"/>
        <end position="1701"/>
    </location>
</feature>
<dbReference type="EMBL" id="ADBL01001921">
    <property type="status" value="NOT_ANNOTATED_CDS"/>
    <property type="molecule type" value="Genomic_DNA"/>
</dbReference>
<feature type="compositionally biased region" description="Basic and acidic residues" evidence="2">
    <location>
        <begin position="145"/>
        <end position="157"/>
    </location>
</feature>
<feature type="compositionally biased region" description="Basic and acidic residues" evidence="2">
    <location>
        <begin position="995"/>
        <end position="1016"/>
    </location>
</feature>
<dbReference type="PANTHER" id="PTHR24149">
    <property type="entry name" value="ANKYRIN REPEAT DOMAIN-CONTAINING PROTEIN 12"/>
    <property type="match status" value="1"/>
</dbReference>
<reference evidence="6" key="5">
    <citation type="submission" date="2015-06" db="UniProtKB">
        <authorList>
            <consortium name="EnsemblFungi"/>
        </authorList>
    </citation>
    <scope>IDENTIFICATION</scope>
    <source>
        <strain evidence="6">ATCC 64411</strain>
    </source>
</reference>
<dbReference type="EMBL" id="GL876972">
    <property type="protein sequence ID" value="KLU88978.1"/>
    <property type="molecule type" value="Genomic_DNA"/>
</dbReference>
<dbReference type="GO" id="GO:0005654">
    <property type="term" value="C:nucleoplasm"/>
    <property type="evidence" value="ECO:0007669"/>
    <property type="project" value="TreeGrafter"/>
</dbReference>
<evidence type="ECO:0000313" key="5">
    <source>
        <dbReference type="EMBL" id="KLU88978.1"/>
    </source>
</evidence>
<dbReference type="Pfam" id="PF24521">
    <property type="entry name" value="Ank_KRIT1"/>
    <property type="match status" value="1"/>
</dbReference>
<dbReference type="PROSITE" id="PS50297">
    <property type="entry name" value="ANK_REP_REGION"/>
    <property type="match status" value="2"/>
</dbReference>
<accession>A0A0C4E628</accession>
<feature type="compositionally biased region" description="Basic and acidic residues" evidence="2">
    <location>
        <begin position="787"/>
        <end position="814"/>
    </location>
</feature>
<evidence type="ECO:0000313" key="6">
    <source>
        <dbReference type="EnsemblFungi" id="MAPG_07958T0"/>
    </source>
</evidence>